<dbReference type="InterPro" id="IPR015424">
    <property type="entry name" value="PyrdxlP-dep_Trfase"/>
</dbReference>
<dbReference type="Gene3D" id="1.10.10.10">
    <property type="entry name" value="Winged helix-like DNA-binding domain superfamily/Winged helix DNA-binding domain"/>
    <property type="match status" value="1"/>
</dbReference>
<keyword evidence="10" id="KW-1185">Reference proteome</keyword>
<evidence type="ECO:0000256" key="4">
    <source>
        <dbReference type="ARBA" id="ARBA00022898"/>
    </source>
</evidence>
<evidence type="ECO:0000313" key="10">
    <source>
        <dbReference type="Proteomes" id="UP001597318"/>
    </source>
</evidence>
<reference evidence="10" key="1">
    <citation type="journal article" date="2019" name="Int. J. Syst. Evol. Microbiol.">
        <title>The Global Catalogue of Microorganisms (GCM) 10K type strain sequencing project: providing services to taxonomists for standard genome sequencing and annotation.</title>
        <authorList>
            <consortium name="The Broad Institute Genomics Platform"/>
            <consortium name="The Broad Institute Genome Sequencing Center for Infectious Disease"/>
            <person name="Wu L."/>
            <person name="Ma J."/>
        </authorList>
    </citation>
    <scope>NUCLEOTIDE SEQUENCE [LARGE SCALE GENOMIC DNA]</scope>
    <source>
        <strain evidence="10">CGMCC 1.15474</strain>
    </source>
</reference>
<sequence length="458" mass="53531">MTTKYSGILEWVKQQIEDEKLKTGDKLPSIRLLAEQFQCSKNTVVKALLQLEKQHIVYAKPKSGYYVVDHFQVPITDDNDIDFLSAGPDKRIMPYEDFQHCMNQAIDHYKEQLFTYSEQQGLLSLRKELTKYLQHLQVFTKPDRLVITSGAQQALHILSVMPFPNGKKNVVIEQPTYFGMIDSLRLNQITTLEIELTMEGIDFEKLEKLFRTNDIKFFYIIPRCHNPLGHHYTNEEKKKIVALAEKYDVYIVEDDYLAELDTDSKADPLFAYEPNGRVIYVKSFSKVFLPGLRIATVVLPEKMISSFIHYKFSSDFNTSPLSQGALEIYLKNGMFQYHLESIKKLYIKKLKILIEACSLYLPNYVQFTKPKSGFYLTIFLPSHFDIDKMIYQLQEKHIYIDNASRMYLIKDKQQPAIRLSISQVNEHKIHLGIQQLATYIIEKHEKKTNNPFSFKSYH</sequence>
<dbReference type="Gene3D" id="3.40.640.10">
    <property type="entry name" value="Type I PLP-dependent aspartate aminotransferase-like (Major domain)"/>
    <property type="match status" value="1"/>
</dbReference>
<dbReference type="SUPFAM" id="SSF53383">
    <property type="entry name" value="PLP-dependent transferases"/>
    <property type="match status" value="1"/>
</dbReference>
<dbReference type="Pfam" id="PF00155">
    <property type="entry name" value="Aminotran_1_2"/>
    <property type="match status" value="1"/>
</dbReference>
<keyword evidence="3 9" id="KW-0032">Aminotransferase</keyword>
<organism evidence="9 10">
    <name type="scientific">Metabacillus endolithicus</name>
    <dbReference type="NCBI Taxonomy" id="1535204"/>
    <lineage>
        <taxon>Bacteria</taxon>
        <taxon>Bacillati</taxon>
        <taxon>Bacillota</taxon>
        <taxon>Bacilli</taxon>
        <taxon>Bacillales</taxon>
        <taxon>Bacillaceae</taxon>
        <taxon>Metabacillus</taxon>
    </lineage>
</organism>
<dbReference type="CDD" id="cd07377">
    <property type="entry name" value="WHTH_GntR"/>
    <property type="match status" value="1"/>
</dbReference>
<evidence type="ECO:0000256" key="7">
    <source>
        <dbReference type="ARBA" id="ARBA00023163"/>
    </source>
</evidence>
<dbReference type="InterPro" id="IPR036388">
    <property type="entry name" value="WH-like_DNA-bd_sf"/>
</dbReference>
<dbReference type="InterPro" id="IPR000524">
    <property type="entry name" value="Tscrpt_reg_HTH_GntR"/>
</dbReference>
<dbReference type="SUPFAM" id="SSF46785">
    <property type="entry name" value="Winged helix' DNA-binding domain"/>
    <property type="match status" value="1"/>
</dbReference>
<dbReference type="Pfam" id="PF00392">
    <property type="entry name" value="GntR"/>
    <property type="match status" value="1"/>
</dbReference>
<keyword evidence="3 9" id="KW-0808">Transferase</keyword>
<dbReference type="PROSITE" id="PS50949">
    <property type="entry name" value="HTH_GNTR"/>
    <property type="match status" value="1"/>
</dbReference>
<proteinExistence type="inferred from homology"/>
<dbReference type="InterPro" id="IPR015421">
    <property type="entry name" value="PyrdxlP-dep_Trfase_major"/>
</dbReference>
<keyword evidence="5" id="KW-0805">Transcription regulation</keyword>
<feature type="domain" description="HTH gntR-type" evidence="8">
    <location>
        <begin position="2"/>
        <end position="70"/>
    </location>
</feature>
<dbReference type="InterPro" id="IPR036390">
    <property type="entry name" value="WH_DNA-bd_sf"/>
</dbReference>
<dbReference type="SMART" id="SM00345">
    <property type="entry name" value="HTH_GNTR"/>
    <property type="match status" value="1"/>
</dbReference>
<evidence type="ECO:0000256" key="2">
    <source>
        <dbReference type="ARBA" id="ARBA00005384"/>
    </source>
</evidence>
<dbReference type="PANTHER" id="PTHR46577">
    <property type="entry name" value="HTH-TYPE TRANSCRIPTIONAL REGULATORY PROTEIN GABR"/>
    <property type="match status" value="1"/>
</dbReference>
<keyword evidence="4" id="KW-0663">Pyridoxal phosphate</keyword>
<evidence type="ECO:0000259" key="8">
    <source>
        <dbReference type="PROSITE" id="PS50949"/>
    </source>
</evidence>
<dbReference type="EMBL" id="JBHUIK010000001">
    <property type="protein sequence ID" value="MFD2212154.1"/>
    <property type="molecule type" value="Genomic_DNA"/>
</dbReference>
<accession>A0ABW5BRG2</accession>
<comment type="similarity">
    <text evidence="2">In the C-terminal section; belongs to the class-I pyridoxal-phosphate-dependent aminotransferase family.</text>
</comment>
<evidence type="ECO:0000256" key="1">
    <source>
        <dbReference type="ARBA" id="ARBA00001933"/>
    </source>
</evidence>
<dbReference type="GO" id="GO:0008483">
    <property type="term" value="F:transaminase activity"/>
    <property type="evidence" value="ECO:0007669"/>
    <property type="project" value="UniProtKB-KW"/>
</dbReference>
<gene>
    <name evidence="9" type="ORF">ACFSKK_00340</name>
</gene>
<comment type="cofactor">
    <cofactor evidence="1">
        <name>pyridoxal 5'-phosphate</name>
        <dbReference type="ChEBI" id="CHEBI:597326"/>
    </cofactor>
</comment>
<name>A0ABW5BRG2_9BACI</name>
<dbReference type="InterPro" id="IPR004839">
    <property type="entry name" value="Aminotransferase_I/II_large"/>
</dbReference>
<evidence type="ECO:0000256" key="3">
    <source>
        <dbReference type="ARBA" id="ARBA00022576"/>
    </source>
</evidence>
<evidence type="ECO:0000256" key="5">
    <source>
        <dbReference type="ARBA" id="ARBA00023015"/>
    </source>
</evidence>
<keyword evidence="7" id="KW-0804">Transcription</keyword>
<dbReference type="PANTHER" id="PTHR46577:SF1">
    <property type="entry name" value="HTH-TYPE TRANSCRIPTIONAL REGULATORY PROTEIN GABR"/>
    <property type="match status" value="1"/>
</dbReference>
<keyword evidence="6" id="KW-0238">DNA-binding</keyword>
<dbReference type="InterPro" id="IPR051446">
    <property type="entry name" value="HTH_trans_reg/aminotransferase"/>
</dbReference>
<dbReference type="CDD" id="cd00609">
    <property type="entry name" value="AAT_like"/>
    <property type="match status" value="1"/>
</dbReference>
<comment type="caution">
    <text evidence="9">The sequence shown here is derived from an EMBL/GenBank/DDBJ whole genome shotgun (WGS) entry which is preliminary data.</text>
</comment>
<dbReference type="RefSeq" id="WP_247342957.1">
    <property type="nucleotide sequence ID" value="NZ_CP095550.1"/>
</dbReference>
<dbReference type="Proteomes" id="UP001597318">
    <property type="component" value="Unassembled WGS sequence"/>
</dbReference>
<evidence type="ECO:0000256" key="6">
    <source>
        <dbReference type="ARBA" id="ARBA00023125"/>
    </source>
</evidence>
<evidence type="ECO:0000313" key="9">
    <source>
        <dbReference type="EMBL" id="MFD2212154.1"/>
    </source>
</evidence>
<protein>
    <submittedName>
        <fullName evidence="9">PLP-dependent aminotransferase family protein</fullName>
    </submittedName>
</protein>